<reference evidence="1" key="1">
    <citation type="journal article" date="2020" name="Fungal Divers.">
        <title>Resolving the Mortierellaceae phylogeny through synthesis of multi-gene phylogenetics and phylogenomics.</title>
        <authorList>
            <person name="Vandepol N."/>
            <person name="Liber J."/>
            <person name="Desiro A."/>
            <person name="Na H."/>
            <person name="Kennedy M."/>
            <person name="Barry K."/>
            <person name="Grigoriev I.V."/>
            <person name="Miller A.N."/>
            <person name="O'Donnell K."/>
            <person name="Stajich J.E."/>
            <person name="Bonito G."/>
        </authorList>
    </citation>
    <scope>NUCLEOTIDE SEQUENCE</scope>
    <source>
        <strain evidence="1">NVP60</strain>
    </source>
</reference>
<dbReference type="AlphaFoldDB" id="A0A9P6QL55"/>
<keyword evidence="2" id="KW-1185">Reference proteome</keyword>
<accession>A0A9P6QL55</accession>
<feature type="non-terminal residue" evidence="1">
    <location>
        <position position="319"/>
    </location>
</feature>
<organism evidence="1 2">
    <name type="scientific">Linnemannia gamsii</name>
    <dbReference type="NCBI Taxonomy" id="64522"/>
    <lineage>
        <taxon>Eukaryota</taxon>
        <taxon>Fungi</taxon>
        <taxon>Fungi incertae sedis</taxon>
        <taxon>Mucoromycota</taxon>
        <taxon>Mortierellomycotina</taxon>
        <taxon>Mortierellomycetes</taxon>
        <taxon>Mortierellales</taxon>
        <taxon>Mortierellaceae</taxon>
        <taxon>Linnemannia</taxon>
    </lineage>
</organism>
<evidence type="ECO:0000313" key="2">
    <source>
        <dbReference type="Proteomes" id="UP000823405"/>
    </source>
</evidence>
<protein>
    <submittedName>
        <fullName evidence="1">Uncharacterized protein</fullName>
    </submittedName>
</protein>
<dbReference type="Proteomes" id="UP000823405">
    <property type="component" value="Unassembled WGS sequence"/>
</dbReference>
<dbReference type="EMBL" id="JAAAIN010004741">
    <property type="protein sequence ID" value="KAG0278659.1"/>
    <property type="molecule type" value="Genomic_DNA"/>
</dbReference>
<evidence type="ECO:0000313" key="1">
    <source>
        <dbReference type="EMBL" id="KAG0278659.1"/>
    </source>
</evidence>
<comment type="caution">
    <text evidence="1">The sequence shown here is derived from an EMBL/GenBank/DDBJ whole genome shotgun (WGS) entry which is preliminary data.</text>
</comment>
<dbReference type="OrthoDB" id="2446413at2759"/>
<gene>
    <name evidence="1" type="ORF">BGZ97_009705</name>
</gene>
<proteinExistence type="predicted"/>
<name>A0A9P6QL55_9FUNG</name>
<sequence length="319" mass="34853">MRFSAKTALIEARPHIDTARQARNTKDIIKQYQDAKKILNKVDAKKEDVHSLKEIIDAFHELANILDMAGLATQDKAEKCRKRATALEQELNRITTTAAAVTLSLLGGPQIALLSVPKYSTTTVAVPNNSAATSAATSTGNVVSPATFAPKHNPRSTPQAPVSLSATIGSAKIPLLFSQKADCAPFVCHLPVPGEQLKTTRQLAYCLALLQDSVDETRLDPDTLKWRRNTLKNSNETIRMEAITCQAVTGFIEDREKNTTVVNEVVHLAQVLDKETSRSLLMSLVDTIRNSTLLHLHGMEGLARVIQEATPRSIDSDDL</sequence>